<organism evidence="2">
    <name type="scientific">Heterosigma akashiwo</name>
    <name type="common">Chromophytic alga</name>
    <name type="synonym">Heterosigma carterae</name>
    <dbReference type="NCBI Taxonomy" id="2829"/>
    <lineage>
        <taxon>Eukaryota</taxon>
        <taxon>Sar</taxon>
        <taxon>Stramenopiles</taxon>
        <taxon>Ochrophyta</taxon>
        <taxon>Raphidophyceae</taxon>
        <taxon>Chattonellales</taxon>
        <taxon>Chattonellaceae</taxon>
        <taxon>Heterosigma</taxon>
    </lineage>
</organism>
<gene>
    <name evidence="2" type="ORF">HAKA00212_LOCUS20265</name>
</gene>
<accession>A0A7S3Y597</accession>
<evidence type="ECO:0000256" key="1">
    <source>
        <dbReference type="SAM" id="MobiDB-lite"/>
    </source>
</evidence>
<dbReference type="AlphaFoldDB" id="A0A7S3Y597"/>
<name>A0A7S3Y597_HETAK</name>
<sequence>MIYRPHSAIYMQVTGGLGLAAVVGVVSIGSALAWVSKSGENRALRARLAAAAGQEERRHRDLARLLAHRRRPRDDRYLVDTKYRMLIRELSLGFDEIFGNSEAIPDLLFCEVSDDQEDDPDAAAAAAAAALYSGRAASSQGGTSSRGRQLEDEGPSSVCSGGGALSPVAAGAGATGRLGQAVALVKQRVTKSMNADDFLLLLEDIVAETPGFNYFRERHLLWGELGEDDSSERAYFLCGLEAAVRGLCQECGVVYPELAEEGLLLLDPDEDEEES</sequence>
<evidence type="ECO:0000313" key="2">
    <source>
        <dbReference type="EMBL" id="CAE0641437.1"/>
    </source>
</evidence>
<proteinExistence type="predicted"/>
<dbReference type="EMBL" id="HBIU01045048">
    <property type="protein sequence ID" value="CAE0641437.1"/>
    <property type="molecule type" value="Transcribed_RNA"/>
</dbReference>
<reference evidence="2" key="1">
    <citation type="submission" date="2021-01" db="EMBL/GenBank/DDBJ databases">
        <authorList>
            <person name="Corre E."/>
            <person name="Pelletier E."/>
            <person name="Niang G."/>
            <person name="Scheremetjew M."/>
            <person name="Finn R."/>
            <person name="Kale V."/>
            <person name="Holt S."/>
            <person name="Cochrane G."/>
            <person name="Meng A."/>
            <person name="Brown T."/>
            <person name="Cohen L."/>
        </authorList>
    </citation>
    <scope>NUCLEOTIDE SEQUENCE</scope>
    <source>
        <strain evidence="2">CCMP3107</strain>
    </source>
</reference>
<feature type="compositionally biased region" description="Low complexity" evidence="1">
    <location>
        <begin position="137"/>
        <end position="147"/>
    </location>
</feature>
<feature type="region of interest" description="Disordered" evidence="1">
    <location>
        <begin position="137"/>
        <end position="161"/>
    </location>
</feature>
<protein>
    <submittedName>
        <fullName evidence="2">Uncharacterized protein</fullName>
    </submittedName>
</protein>